<evidence type="ECO:0000256" key="1">
    <source>
        <dbReference type="SAM" id="Phobius"/>
    </source>
</evidence>
<organism evidence="2 3">
    <name type="scientific">Brachionus plicatilis</name>
    <name type="common">Marine rotifer</name>
    <name type="synonym">Brachionus muelleri</name>
    <dbReference type="NCBI Taxonomy" id="10195"/>
    <lineage>
        <taxon>Eukaryota</taxon>
        <taxon>Metazoa</taxon>
        <taxon>Spiralia</taxon>
        <taxon>Gnathifera</taxon>
        <taxon>Rotifera</taxon>
        <taxon>Eurotatoria</taxon>
        <taxon>Monogononta</taxon>
        <taxon>Pseudotrocha</taxon>
        <taxon>Ploima</taxon>
        <taxon>Brachionidae</taxon>
        <taxon>Brachionus</taxon>
    </lineage>
</organism>
<evidence type="ECO:0000313" key="3">
    <source>
        <dbReference type="Proteomes" id="UP000276133"/>
    </source>
</evidence>
<accession>A0A3M7T8B9</accession>
<dbReference type="AlphaFoldDB" id="A0A3M7T8B9"/>
<feature type="transmembrane region" description="Helical" evidence="1">
    <location>
        <begin position="41"/>
        <end position="63"/>
    </location>
</feature>
<keyword evidence="3" id="KW-1185">Reference proteome</keyword>
<reference evidence="2 3" key="1">
    <citation type="journal article" date="2018" name="Sci. Rep.">
        <title>Genomic signatures of local adaptation to the degree of environmental predictability in rotifers.</title>
        <authorList>
            <person name="Franch-Gras L."/>
            <person name="Hahn C."/>
            <person name="Garcia-Roger E.M."/>
            <person name="Carmona M.J."/>
            <person name="Serra M."/>
            <person name="Gomez A."/>
        </authorList>
    </citation>
    <scope>NUCLEOTIDE SEQUENCE [LARGE SCALE GENOMIC DNA]</scope>
    <source>
        <strain evidence="2">HYR1</strain>
    </source>
</reference>
<protein>
    <submittedName>
        <fullName evidence="2">Uncharacterized protein</fullName>
    </submittedName>
</protein>
<keyword evidence="1" id="KW-1133">Transmembrane helix</keyword>
<gene>
    <name evidence="2" type="ORF">BpHYR1_027221</name>
</gene>
<keyword evidence="1" id="KW-0472">Membrane</keyword>
<comment type="caution">
    <text evidence="2">The sequence shown here is derived from an EMBL/GenBank/DDBJ whole genome shotgun (WGS) entry which is preliminary data.</text>
</comment>
<evidence type="ECO:0000313" key="2">
    <source>
        <dbReference type="EMBL" id="RNA44179.1"/>
    </source>
</evidence>
<keyword evidence="1" id="KW-0812">Transmembrane</keyword>
<proteinExistence type="predicted"/>
<name>A0A3M7T8B9_BRAPC</name>
<dbReference type="EMBL" id="REGN01000143">
    <property type="protein sequence ID" value="RNA44179.1"/>
    <property type="molecule type" value="Genomic_DNA"/>
</dbReference>
<dbReference type="Proteomes" id="UP000276133">
    <property type="component" value="Unassembled WGS sequence"/>
</dbReference>
<sequence length="73" mass="8292">MSDSVRVDPAEDDIRKGRRLEAEKNPFGIGVVKLQCDHGVIVVPVEFQILGQILTALILFCRLNRLCCRQNRK</sequence>